<dbReference type="InParanoid" id="A0A4R2PRI2"/>
<evidence type="ECO:0000256" key="2">
    <source>
        <dbReference type="SAM" id="SignalP"/>
    </source>
</evidence>
<reference evidence="3 4" key="1">
    <citation type="submission" date="2019-03" db="EMBL/GenBank/DDBJ databases">
        <title>Genomic Encyclopedia of Type Strains, Phase IV (KMG-IV): sequencing the most valuable type-strain genomes for metagenomic binning, comparative biology and taxonomic classification.</title>
        <authorList>
            <person name="Goeker M."/>
        </authorList>
    </citation>
    <scope>NUCLEOTIDE SEQUENCE [LARGE SCALE GENOMIC DNA]</scope>
    <source>
        <strain evidence="3 4">DSM 2132</strain>
    </source>
</reference>
<evidence type="ECO:0000313" key="4">
    <source>
        <dbReference type="Proteomes" id="UP000295399"/>
    </source>
</evidence>
<feature type="compositionally biased region" description="Low complexity" evidence="1">
    <location>
        <begin position="178"/>
        <end position="191"/>
    </location>
</feature>
<keyword evidence="2" id="KW-0732">Signal</keyword>
<feature type="chain" id="PRO_5020617795" description="LTXXQ motif family protein" evidence="2">
    <location>
        <begin position="28"/>
        <end position="191"/>
    </location>
</feature>
<accession>A0A4R2PRI2</accession>
<dbReference type="EMBL" id="SLXO01000001">
    <property type="protein sequence ID" value="TCP38493.1"/>
    <property type="molecule type" value="Genomic_DNA"/>
</dbReference>
<dbReference type="Proteomes" id="UP000295399">
    <property type="component" value="Unassembled WGS sequence"/>
</dbReference>
<protein>
    <recommendedName>
        <fullName evidence="5">LTXXQ motif family protein</fullName>
    </recommendedName>
</protein>
<dbReference type="AlphaFoldDB" id="A0A4R2PRI2"/>
<feature type="signal peptide" evidence="2">
    <location>
        <begin position="1"/>
        <end position="27"/>
    </location>
</feature>
<keyword evidence="4" id="KW-1185">Reference proteome</keyword>
<feature type="compositionally biased region" description="Basic and acidic residues" evidence="1">
    <location>
        <begin position="158"/>
        <end position="177"/>
    </location>
</feature>
<evidence type="ECO:0000313" key="3">
    <source>
        <dbReference type="EMBL" id="TCP38493.1"/>
    </source>
</evidence>
<organism evidence="3 4">
    <name type="scientific">Rhodothalassium salexigens DSM 2132</name>
    <dbReference type="NCBI Taxonomy" id="1188247"/>
    <lineage>
        <taxon>Bacteria</taxon>
        <taxon>Pseudomonadati</taxon>
        <taxon>Pseudomonadota</taxon>
        <taxon>Alphaproteobacteria</taxon>
        <taxon>Rhodothalassiales</taxon>
        <taxon>Rhodothalassiaceae</taxon>
        <taxon>Rhodothalassium</taxon>
    </lineage>
</organism>
<name>A0A4R2PRI2_RHOSA</name>
<gene>
    <name evidence="3" type="ORF">EV659_101397</name>
</gene>
<feature type="compositionally biased region" description="Acidic residues" evidence="1">
    <location>
        <begin position="63"/>
        <end position="75"/>
    </location>
</feature>
<evidence type="ECO:0008006" key="5">
    <source>
        <dbReference type="Google" id="ProtNLM"/>
    </source>
</evidence>
<sequence>MRRIVARSPIKASAFVAVLLATAAASAGQPSGGTDDFDPYTRFMNRLLGAPDADLPAAVAEADGTDQADHDEPDDAAAWPKGPPALASMNATRAALHALYREQEQRQAALEAVRSQFAASGSQADAALVRAHEARLRALSHEIQALKTAAAAIREVRRAVADHERRGCSDDDNRRPDPSSGGDNGADGSAP</sequence>
<evidence type="ECO:0000256" key="1">
    <source>
        <dbReference type="SAM" id="MobiDB-lite"/>
    </source>
</evidence>
<comment type="caution">
    <text evidence="3">The sequence shown here is derived from an EMBL/GenBank/DDBJ whole genome shotgun (WGS) entry which is preliminary data.</text>
</comment>
<proteinExistence type="predicted"/>
<feature type="region of interest" description="Disordered" evidence="1">
    <location>
        <begin position="62"/>
        <end position="84"/>
    </location>
</feature>
<feature type="region of interest" description="Disordered" evidence="1">
    <location>
        <begin position="158"/>
        <end position="191"/>
    </location>
</feature>